<evidence type="ECO:0000313" key="2">
    <source>
        <dbReference type="Proteomes" id="UP000825935"/>
    </source>
</evidence>
<accession>A0A8T2U618</accession>
<comment type="caution">
    <text evidence="1">The sequence shown here is derived from an EMBL/GenBank/DDBJ whole genome shotgun (WGS) entry which is preliminary data.</text>
</comment>
<dbReference type="Proteomes" id="UP000825935">
    <property type="component" value="Chromosome 8"/>
</dbReference>
<dbReference type="InterPro" id="IPR032675">
    <property type="entry name" value="LRR_dom_sf"/>
</dbReference>
<reference evidence="1" key="1">
    <citation type="submission" date="2021-08" db="EMBL/GenBank/DDBJ databases">
        <title>WGS assembly of Ceratopteris richardii.</title>
        <authorList>
            <person name="Marchant D.B."/>
            <person name="Chen G."/>
            <person name="Jenkins J."/>
            <person name="Shu S."/>
            <person name="Leebens-Mack J."/>
            <person name="Grimwood J."/>
            <person name="Schmutz J."/>
            <person name="Soltis P."/>
            <person name="Soltis D."/>
            <person name="Chen Z.-H."/>
        </authorList>
    </citation>
    <scope>NUCLEOTIDE SEQUENCE</scope>
    <source>
        <strain evidence="1">Whitten #5841</strain>
        <tissue evidence="1">Leaf</tissue>
    </source>
</reference>
<sequence length="117" mass="13452">MKLIKREWNNSFHTIVQHKKSCFLFCVYMTHKHTGLSSLRVLHLHRCTSLATLSSLPTTLESLSLEMNWRLEDASLPNLRDLTITRCPKLKRLALHALPKVDLWGSNSVGPQSLYIL</sequence>
<proteinExistence type="predicted"/>
<protein>
    <submittedName>
        <fullName evidence="1">Uncharacterized protein</fullName>
    </submittedName>
</protein>
<dbReference type="EMBL" id="CM035413">
    <property type="protein sequence ID" value="KAH7430782.1"/>
    <property type="molecule type" value="Genomic_DNA"/>
</dbReference>
<keyword evidence="2" id="KW-1185">Reference proteome</keyword>
<evidence type="ECO:0000313" key="1">
    <source>
        <dbReference type="EMBL" id="KAH7430782.1"/>
    </source>
</evidence>
<dbReference type="OrthoDB" id="1896560at2759"/>
<dbReference type="AlphaFoldDB" id="A0A8T2U618"/>
<dbReference type="Gene3D" id="3.80.10.10">
    <property type="entry name" value="Ribonuclease Inhibitor"/>
    <property type="match status" value="1"/>
</dbReference>
<gene>
    <name evidence="1" type="ORF">KP509_08G014000</name>
</gene>
<dbReference type="SUPFAM" id="SSF52047">
    <property type="entry name" value="RNI-like"/>
    <property type="match status" value="1"/>
</dbReference>
<name>A0A8T2U618_CERRI</name>
<organism evidence="1 2">
    <name type="scientific">Ceratopteris richardii</name>
    <name type="common">Triangle waterfern</name>
    <dbReference type="NCBI Taxonomy" id="49495"/>
    <lineage>
        <taxon>Eukaryota</taxon>
        <taxon>Viridiplantae</taxon>
        <taxon>Streptophyta</taxon>
        <taxon>Embryophyta</taxon>
        <taxon>Tracheophyta</taxon>
        <taxon>Polypodiopsida</taxon>
        <taxon>Polypodiidae</taxon>
        <taxon>Polypodiales</taxon>
        <taxon>Pteridineae</taxon>
        <taxon>Pteridaceae</taxon>
        <taxon>Parkerioideae</taxon>
        <taxon>Ceratopteris</taxon>
    </lineage>
</organism>